<sequence length="240" mass="25988">MKIALFHGQALIRELLAAYIERSIDAQVFQVTGIDQLLTLTSEHGPFDLSIINCPPDLWGMEPIRRCLEASGGKPVVLMSGSIDADMIHEALDLGIAGYFPLSMGAASMINAIGFVLSGEKYVPPVLILDANIYEIGKVRLTRREREVLNLIGAGKTNKEIAQKLGLAEVTIKMHVRALCLKFEARNRTQLAVNTGVGLRHVEDFHAPVVPAALLTADQSVPEARAGGCPEEDKVPKTQG</sequence>
<keyword evidence="6" id="KW-1185">Reference proteome</keyword>
<gene>
    <name evidence="5" type="ORF">RSP_4133</name>
</gene>
<feature type="domain" description="Response regulatory" evidence="4">
    <location>
        <begin position="2"/>
        <end position="117"/>
    </location>
</feature>
<evidence type="ECO:0000256" key="2">
    <source>
        <dbReference type="PROSITE-ProRule" id="PRU00169"/>
    </source>
</evidence>
<dbReference type="GO" id="GO:0006355">
    <property type="term" value="P:regulation of DNA-templated transcription"/>
    <property type="evidence" value="ECO:0007669"/>
    <property type="project" value="InterPro"/>
</dbReference>
<evidence type="ECO:0000313" key="5">
    <source>
        <dbReference type="EMBL" id="ABA81605.1"/>
    </source>
</evidence>
<organism evidence="5 6">
    <name type="scientific">Cereibacter sphaeroides (strain ATCC 17023 / DSM 158 / JCM 6121 / CCUG 31486 / LMG 2827 / NBRC 12203 / NCIMB 8253 / ATH 2.4.1.)</name>
    <name type="common">Rhodobacter sphaeroides</name>
    <dbReference type="NCBI Taxonomy" id="272943"/>
    <lineage>
        <taxon>Bacteria</taxon>
        <taxon>Pseudomonadati</taxon>
        <taxon>Pseudomonadota</taxon>
        <taxon>Alphaproteobacteria</taxon>
        <taxon>Rhodobacterales</taxon>
        <taxon>Paracoccaceae</taxon>
        <taxon>Cereibacter</taxon>
    </lineage>
</organism>
<keyword evidence="5" id="KW-0614">Plasmid</keyword>
<dbReference type="AlphaFoldDB" id="Q3IV29"/>
<evidence type="ECO:0000259" key="4">
    <source>
        <dbReference type="PROSITE" id="PS50110"/>
    </source>
</evidence>
<dbReference type="PANTHER" id="PTHR45566">
    <property type="entry name" value="HTH-TYPE TRANSCRIPTIONAL REGULATOR YHJB-RELATED"/>
    <property type="match status" value="1"/>
</dbReference>
<dbReference type="OrthoDB" id="3679796at2"/>
<dbReference type="RefSeq" id="WP_011331412.1">
    <property type="nucleotide sequence ID" value="NC_007489.1"/>
</dbReference>
<dbReference type="SUPFAM" id="SSF52172">
    <property type="entry name" value="CheY-like"/>
    <property type="match status" value="1"/>
</dbReference>
<dbReference type="EMBL" id="CP000146">
    <property type="protein sequence ID" value="ABA81605.1"/>
    <property type="molecule type" value="Genomic_DNA"/>
</dbReference>
<evidence type="ECO:0000256" key="1">
    <source>
        <dbReference type="ARBA" id="ARBA00023125"/>
    </source>
</evidence>
<dbReference type="PANTHER" id="PTHR45566:SF1">
    <property type="entry name" value="HTH-TYPE TRANSCRIPTIONAL REGULATOR YHJB-RELATED"/>
    <property type="match status" value="1"/>
</dbReference>
<dbReference type="InterPro" id="IPR036388">
    <property type="entry name" value="WH-like_DNA-bd_sf"/>
</dbReference>
<dbReference type="KEGG" id="rsp:RSP_4133"/>
<dbReference type="InterPro" id="IPR001789">
    <property type="entry name" value="Sig_transdc_resp-reg_receiver"/>
</dbReference>
<dbReference type="Gene3D" id="1.10.10.10">
    <property type="entry name" value="Winged helix-like DNA-binding domain superfamily/Winged helix DNA-binding domain"/>
    <property type="match status" value="1"/>
</dbReference>
<dbReference type="PhylomeDB" id="Q3IV29"/>
<feature type="domain" description="HTH luxR-type" evidence="3">
    <location>
        <begin position="134"/>
        <end position="199"/>
    </location>
</feature>
<proteinExistence type="predicted"/>
<dbReference type="GeneID" id="3711846"/>
<name>Q3IV29_CERS4</name>
<dbReference type="InterPro" id="IPR016032">
    <property type="entry name" value="Sig_transdc_resp-reg_C-effctor"/>
</dbReference>
<protein>
    <submittedName>
        <fullName evidence="5">Two component transcriptional regulator, LuxR family</fullName>
    </submittedName>
</protein>
<dbReference type="PROSITE" id="PS50110">
    <property type="entry name" value="RESPONSE_REGULATORY"/>
    <property type="match status" value="1"/>
</dbReference>
<dbReference type="SMART" id="SM00421">
    <property type="entry name" value="HTH_LUXR"/>
    <property type="match status" value="1"/>
</dbReference>
<dbReference type="SMART" id="SM00448">
    <property type="entry name" value="REC"/>
    <property type="match status" value="1"/>
</dbReference>
<dbReference type="SUPFAM" id="SSF46894">
    <property type="entry name" value="C-terminal effector domain of the bipartite response regulators"/>
    <property type="match status" value="1"/>
</dbReference>
<accession>Q3IV29</accession>
<keyword evidence="1" id="KW-0238">DNA-binding</keyword>
<dbReference type="InterPro" id="IPR000792">
    <property type="entry name" value="Tscrpt_reg_LuxR_C"/>
</dbReference>
<dbReference type="EnsemblBacteria" id="ABA81605">
    <property type="protein sequence ID" value="ABA81605"/>
    <property type="gene ID" value="RSP_4133"/>
</dbReference>
<reference evidence="6" key="1">
    <citation type="submission" date="2005-09" db="EMBL/GenBank/DDBJ databases">
        <title>Complete sequence of plasmid C of Rhodobacter sphaeroides 2.4.1.</title>
        <authorList>
            <person name="Copeland A."/>
            <person name="Lucas S."/>
            <person name="Lapidus A."/>
            <person name="Barry K."/>
            <person name="Detter J.C."/>
            <person name="Glavina T."/>
            <person name="Hammon N."/>
            <person name="Israni S."/>
            <person name="Pitluck S."/>
            <person name="Richardson P."/>
            <person name="Mackenzie C."/>
            <person name="Choudhary M."/>
            <person name="Larimer F."/>
            <person name="Hauser L.J."/>
            <person name="Land M."/>
            <person name="Donohue T.J."/>
            <person name="Kaplan S."/>
        </authorList>
    </citation>
    <scope>NUCLEOTIDE SEQUENCE [LARGE SCALE GENOMIC DNA]</scope>
    <source>
        <strain evidence="6">ATCC 17023 / DSM 158 / JCM 6121 / CCUG 31486 / LMG 2827 / NBRC 12203 / NCIMB 8253 / ATH 2.4.1.</strain>
        <plasmid evidence="6">pRS241c</plasmid>
    </source>
</reference>
<dbReference type="InterPro" id="IPR011006">
    <property type="entry name" value="CheY-like_superfamily"/>
</dbReference>
<dbReference type="Gene3D" id="3.40.50.2300">
    <property type="match status" value="1"/>
</dbReference>
<geneLocation type="plasmid" evidence="6">
    <name>pRS241c</name>
</geneLocation>
<dbReference type="GO" id="GO:0000160">
    <property type="term" value="P:phosphorelay signal transduction system"/>
    <property type="evidence" value="ECO:0007669"/>
    <property type="project" value="InterPro"/>
</dbReference>
<dbReference type="PATRIC" id="fig|272943.9.peg.195"/>
<dbReference type="PRINTS" id="PR00038">
    <property type="entry name" value="HTHLUXR"/>
</dbReference>
<dbReference type="CDD" id="cd06170">
    <property type="entry name" value="LuxR_C_like"/>
    <property type="match status" value="1"/>
</dbReference>
<dbReference type="Pfam" id="PF00196">
    <property type="entry name" value="GerE"/>
    <property type="match status" value="1"/>
</dbReference>
<dbReference type="PROSITE" id="PS50043">
    <property type="entry name" value="HTH_LUXR_2"/>
    <property type="match status" value="1"/>
</dbReference>
<dbReference type="GO" id="GO:0003677">
    <property type="term" value="F:DNA binding"/>
    <property type="evidence" value="ECO:0007669"/>
    <property type="project" value="UniProtKB-KW"/>
</dbReference>
<evidence type="ECO:0000313" key="6">
    <source>
        <dbReference type="Proteomes" id="UP000002703"/>
    </source>
</evidence>
<comment type="caution">
    <text evidence="2">Lacks conserved residue(s) required for the propagation of feature annotation.</text>
</comment>
<dbReference type="Proteomes" id="UP000002703">
    <property type="component" value="Plasmid C"/>
</dbReference>
<dbReference type="InterPro" id="IPR051015">
    <property type="entry name" value="EvgA-like"/>
</dbReference>
<dbReference type="PROSITE" id="PS00622">
    <property type="entry name" value="HTH_LUXR_1"/>
    <property type="match status" value="1"/>
</dbReference>
<evidence type="ECO:0000259" key="3">
    <source>
        <dbReference type="PROSITE" id="PS50043"/>
    </source>
</evidence>